<organism evidence="2 3">
    <name type="scientific">Linderina pennispora</name>
    <dbReference type="NCBI Taxonomy" id="61395"/>
    <lineage>
        <taxon>Eukaryota</taxon>
        <taxon>Fungi</taxon>
        <taxon>Fungi incertae sedis</taxon>
        <taxon>Zoopagomycota</taxon>
        <taxon>Kickxellomycotina</taxon>
        <taxon>Kickxellomycetes</taxon>
        <taxon>Kickxellales</taxon>
        <taxon>Kickxellaceae</taxon>
        <taxon>Linderina</taxon>
    </lineage>
</organism>
<evidence type="ECO:0000256" key="1">
    <source>
        <dbReference type="SAM" id="MobiDB-lite"/>
    </source>
</evidence>
<comment type="caution">
    <text evidence="2">The sequence shown here is derived from an EMBL/GenBank/DDBJ whole genome shotgun (WGS) entry which is preliminary data.</text>
</comment>
<dbReference type="AlphaFoldDB" id="A0A1Y1WMQ0"/>
<name>A0A1Y1WMQ0_9FUNG</name>
<evidence type="ECO:0000313" key="3">
    <source>
        <dbReference type="Proteomes" id="UP000193922"/>
    </source>
</evidence>
<evidence type="ECO:0000313" key="2">
    <source>
        <dbReference type="EMBL" id="ORX74752.1"/>
    </source>
</evidence>
<gene>
    <name evidence="2" type="ORF">DL89DRAFT_290237</name>
</gene>
<feature type="compositionally biased region" description="Acidic residues" evidence="1">
    <location>
        <begin position="43"/>
        <end position="55"/>
    </location>
</feature>
<feature type="compositionally biased region" description="Low complexity" evidence="1">
    <location>
        <begin position="30"/>
        <end position="42"/>
    </location>
</feature>
<reference evidence="2 3" key="1">
    <citation type="submission" date="2016-07" db="EMBL/GenBank/DDBJ databases">
        <title>Pervasive Adenine N6-methylation of Active Genes in Fungi.</title>
        <authorList>
            <consortium name="DOE Joint Genome Institute"/>
            <person name="Mondo S.J."/>
            <person name="Dannebaum R.O."/>
            <person name="Kuo R.C."/>
            <person name="Labutti K."/>
            <person name="Haridas S."/>
            <person name="Kuo A."/>
            <person name="Salamov A."/>
            <person name="Ahrendt S.R."/>
            <person name="Lipzen A."/>
            <person name="Sullivan W."/>
            <person name="Andreopoulos W.B."/>
            <person name="Clum A."/>
            <person name="Lindquist E."/>
            <person name="Daum C."/>
            <person name="Ramamoorthy G.K."/>
            <person name="Gryganskyi A."/>
            <person name="Culley D."/>
            <person name="Magnuson J.K."/>
            <person name="James T.Y."/>
            <person name="O'Malley M.A."/>
            <person name="Stajich J.E."/>
            <person name="Spatafora J.W."/>
            <person name="Visel A."/>
            <person name="Grigoriev I.V."/>
        </authorList>
    </citation>
    <scope>NUCLEOTIDE SEQUENCE [LARGE SCALE GENOMIC DNA]</scope>
    <source>
        <strain evidence="2 3">ATCC 12442</strain>
    </source>
</reference>
<dbReference type="Proteomes" id="UP000193922">
    <property type="component" value="Unassembled WGS sequence"/>
</dbReference>
<proteinExistence type="predicted"/>
<dbReference type="EMBL" id="MCFD01000001">
    <property type="protein sequence ID" value="ORX74752.1"/>
    <property type="molecule type" value="Genomic_DNA"/>
</dbReference>
<protein>
    <submittedName>
        <fullName evidence="2">Uncharacterized protein</fullName>
    </submittedName>
</protein>
<feature type="compositionally biased region" description="Low complexity" evidence="1">
    <location>
        <begin position="62"/>
        <end position="75"/>
    </location>
</feature>
<dbReference type="RefSeq" id="XP_040747963.1">
    <property type="nucleotide sequence ID" value="XM_040890063.1"/>
</dbReference>
<feature type="region of interest" description="Disordered" evidence="1">
    <location>
        <begin position="1"/>
        <end position="75"/>
    </location>
</feature>
<dbReference type="GeneID" id="63806711"/>
<keyword evidence="3" id="KW-1185">Reference proteome</keyword>
<dbReference type="OrthoDB" id="5598066at2759"/>
<accession>A0A1Y1WMQ0</accession>
<sequence length="261" mass="27745">MADFDDSTMAWSESPNAAGDDDDFGGFGDFGQETGADNTDTATDFDDFGDFDDFDSAPVSEPDPAQPAAAPSVAPTADPVLSAAQALFNGATGDSEQTDIVQQCLELAFGSTEVVEIDTHTGSTVTAAADTVSIDSLERSLRKCTPDASESRLLRNLVWIALAANVPEEFKSDLLTPLSVLRAQARGDNQGAQELDPLTIEDIRLIATGTSDAQDEDIARALQSIDQLIKARMGEVAKKKEEIDTYNQVIQTLVAQASKLH</sequence>